<dbReference type="InterPro" id="IPR013216">
    <property type="entry name" value="Methyltransf_11"/>
</dbReference>
<keyword evidence="2" id="KW-0489">Methyltransferase</keyword>
<protein>
    <submittedName>
        <fullName evidence="2">Class I SAM-dependent methyltransferase</fullName>
    </submittedName>
</protein>
<keyword evidence="2" id="KW-0808">Transferase</keyword>
<evidence type="ECO:0000259" key="1">
    <source>
        <dbReference type="Pfam" id="PF08241"/>
    </source>
</evidence>
<dbReference type="Pfam" id="PF08241">
    <property type="entry name" value="Methyltransf_11"/>
    <property type="match status" value="1"/>
</dbReference>
<dbReference type="RefSeq" id="WP_253751977.1">
    <property type="nucleotide sequence ID" value="NZ_JAMZDZ010000001.1"/>
</dbReference>
<dbReference type="InterPro" id="IPR029063">
    <property type="entry name" value="SAM-dependent_MTases_sf"/>
</dbReference>
<gene>
    <name evidence="2" type="ORF">ACFOZ4_20580</name>
</gene>
<dbReference type="GO" id="GO:0008168">
    <property type="term" value="F:methyltransferase activity"/>
    <property type="evidence" value="ECO:0007669"/>
    <property type="project" value="UniProtKB-KW"/>
</dbReference>
<organism evidence="2 3">
    <name type="scientific">Hamadaea flava</name>
    <dbReference type="NCBI Taxonomy" id="1742688"/>
    <lineage>
        <taxon>Bacteria</taxon>
        <taxon>Bacillati</taxon>
        <taxon>Actinomycetota</taxon>
        <taxon>Actinomycetes</taxon>
        <taxon>Micromonosporales</taxon>
        <taxon>Micromonosporaceae</taxon>
        <taxon>Hamadaea</taxon>
    </lineage>
</organism>
<name>A0ABV8LQH1_9ACTN</name>
<sequence>MATTVFGEVAAQYDDVRPGYPAEMADALAGYIGGTPELIAEIGAGTGKGTELFSRLGAPMLCVEPDPRMAEHLRAKFPRAEVVSSDFEGWAPSRPLPVLAGTLIWHLLDPAARCVRAHGLLDEDGVLALIGRKHSFADEEQRVAVDAAFATEHYPVVDRGAEWIVADLRDSGLFDDVRVLRFDSDLALPTEAYLRMVQTFSPFRLREPAAQERLLGAIRDAVEATGGVMRMRLETTLNLGRRLSLGQG</sequence>
<proteinExistence type="predicted"/>
<comment type="caution">
    <text evidence="2">The sequence shown here is derived from an EMBL/GenBank/DDBJ whole genome shotgun (WGS) entry which is preliminary data.</text>
</comment>
<dbReference type="GO" id="GO:0032259">
    <property type="term" value="P:methylation"/>
    <property type="evidence" value="ECO:0007669"/>
    <property type="project" value="UniProtKB-KW"/>
</dbReference>
<keyword evidence="3" id="KW-1185">Reference proteome</keyword>
<evidence type="ECO:0000313" key="3">
    <source>
        <dbReference type="Proteomes" id="UP001595816"/>
    </source>
</evidence>
<feature type="domain" description="Methyltransferase type 11" evidence="1">
    <location>
        <begin position="41"/>
        <end position="128"/>
    </location>
</feature>
<dbReference type="SUPFAM" id="SSF53335">
    <property type="entry name" value="S-adenosyl-L-methionine-dependent methyltransferases"/>
    <property type="match status" value="1"/>
</dbReference>
<evidence type="ECO:0000313" key="2">
    <source>
        <dbReference type="EMBL" id="MFC4133015.1"/>
    </source>
</evidence>
<dbReference type="Proteomes" id="UP001595816">
    <property type="component" value="Unassembled WGS sequence"/>
</dbReference>
<accession>A0ABV8LQH1</accession>
<dbReference type="Gene3D" id="3.40.50.150">
    <property type="entry name" value="Vaccinia Virus protein VP39"/>
    <property type="match status" value="1"/>
</dbReference>
<reference evidence="3" key="1">
    <citation type="journal article" date="2019" name="Int. J. Syst. Evol. Microbiol.">
        <title>The Global Catalogue of Microorganisms (GCM) 10K type strain sequencing project: providing services to taxonomists for standard genome sequencing and annotation.</title>
        <authorList>
            <consortium name="The Broad Institute Genomics Platform"/>
            <consortium name="The Broad Institute Genome Sequencing Center for Infectious Disease"/>
            <person name="Wu L."/>
            <person name="Ma J."/>
        </authorList>
    </citation>
    <scope>NUCLEOTIDE SEQUENCE [LARGE SCALE GENOMIC DNA]</scope>
    <source>
        <strain evidence="3">CGMCC 4.7289</strain>
    </source>
</reference>
<dbReference type="CDD" id="cd02440">
    <property type="entry name" value="AdoMet_MTases"/>
    <property type="match status" value="1"/>
</dbReference>
<dbReference type="EMBL" id="JBHSAY010000009">
    <property type="protein sequence ID" value="MFC4133015.1"/>
    <property type="molecule type" value="Genomic_DNA"/>
</dbReference>